<accession>A0A1I2HXC9</accession>
<dbReference type="OrthoDB" id="968149at2"/>
<feature type="region of interest" description="Disordered" evidence="2">
    <location>
        <begin position="186"/>
        <end position="206"/>
    </location>
</feature>
<keyword evidence="1" id="KW-0175">Coiled coil</keyword>
<feature type="transmembrane region" description="Helical" evidence="3">
    <location>
        <begin position="88"/>
        <end position="111"/>
    </location>
</feature>
<evidence type="ECO:0000256" key="3">
    <source>
        <dbReference type="SAM" id="Phobius"/>
    </source>
</evidence>
<name>A0A1I2HXC9_9BACT</name>
<keyword evidence="5" id="KW-1185">Reference proteome</keyword>
<proteinExistence type="predicted"/>
<reference evidence="4 5" key="1">
    <citation type="submission" date="2016-10" db="EMBL/GenBank/DDBJ databases">
        <authorList>
            <person name="de Groot N.N."/>
        </authorList>
    </citation>
    <scope>NUCLEOTIDE SEQUENCE [LARGE SCALE GENOMIC DNA]</scope>
    <source>
        <strain evidence="4 5">DSM 26130</strain>
    </source>
</reference>
<evidence type="ECO:0000256" key="1">
    <source>
        <dbReference type="SAM" id="Coils"/>
    </source>
</evidence>
<organism evidence="4 5">
    <name type="scientific">Spirosoma endophyticum</name>
    <dbReference type="NCBI Taxonomy" id="662367"/>
    <lineage>
        <taxon>Bacteria</taxon>
        <taxon>Pseudomonadati</taxon>
        <taxon>Bacteroidota</taxon>
        <taxon>Cytophagia</taxon>
        <taxon>Cytophagales</taxon>
        <taxon>Cytophagaceae</taxon>
        <taxon>Spirosoma</taxon>
    </lineage>
</organism>
<keyword evidence="3" id="KW-0472">Membrane</keyword>
<dbReference type="AlphaFoldDB" id="A0A1I2HXC9"/>
<feature type="coiled-coil region" evidence="1">
    <location>
        <begin position="4"/>
        <end position="31"/>
    </location>
</feature>
<keyword evidence="3" id="KW-0812">Transmembrane</keyword>
<dbReference type="RefSeq" id="WP_093835206.1">
    <property type="nucleotide sequence ID" value="NZ_FOLQ01000050.1"/>
</dbReference>
<dbReference type="STRING" id="662367.SAMN05216167_15014"/>
<dbReference type="Proteomes" id="UP000198598">
    <property type="component" value="Unassembled WGS sequence"/>
</dbReference>
<evidence type="ECO:0000256" key="2">
    <source>
        <dbReference type="SAM" id="MobiDB-lite"/>
    </source>
</evidence>
<evidence type="ECO:0000313" key="4">
    <source>
        <dbReference type="EMBL" id="SFF34020.1"/>
    </source>
</evidence>
<evidence type="ECO:0000313" key="5">
    <source>
        <dbReference type="Proteomes" id="UP000198598"/>
    </source>
</evidence>
<protein>
    <submittedName>
        <fullName evidence="4">Uncharacterized protein</fullName>
    </submittedName>
</protein>
<sequence>MDTNELVGELLQSLIEEVKKLETKLDKLPNQTPPDYRASIDALTKAVQGLQDQAKSTAPGIDLSPLTSRLDRLEQAHRQSPERKMSQYLQVGAYGFGLMVVLLVTVTWQAWSLRRERSEFEVSDWKWRNLRQVDPIYVRKIDSTYTVSSQVNEGKELADFQQWIIQQEQADATRVAAQKAAEQAKAMNAQADQLEGKASTKKKASQ</sequence>
<gene>
    <name evidence="4" type="ORF">SAMN05216167_15014</name>
</gene>
<dbReference type="EMBL" id="FOLQ01000050">
    <property type="protein sequence ID" value="SFF34020.1"/>
    <property type="molecule type" value="Genomic_DNA"/>
</dbReference>
<keyword evidence="3" id="KW-1133">Transmembrane helix</keyword>